<accession>A0A955L8Q2</accession>
<feature type="binding site" evidence="11">
    <location>
        <position position="162"/>
    </location>
    <ligand>
        <name>Mn(2+)</name>
        <dbReference type="ChEBI" id="CHEBI:29035"/>
    </ligand>
</feature>
<dbReference type="Pfam" id="PF02056">
    <property type="entry name" value="Glyco_hydro_4"/>
    <property type="match status" value="1"/>
</dbReference>
<dbReference type="Gene3D" id="3.90.1820.10">
    <property type="entry name" value="AglA-like glucosidase"/>
    <property type="match status" value="1"/>
</dbReference>
<sequence length="451" mass="50122">MAEQIGFFGASGLFVQAITADLIREPLLEGSEVLIYDLDFRHADTVAAVCQIYAKHRGSKTTFRAVPIPEDAITNSTFVLNTAMAGGHARRAEVCKQIADTTGIYGPVEAHTPFSQLSLMKYVGELISKHNPQATLIQCSNPIPEGGTLITQETGIKFIGVCHGYRKWEQIAGVLGMTNLEYAHTKIAGINHNVWLLEFMYKRKDAYPWLKQWITDCSETWFNYFSPKAGNEDYQLSRAAFDLFDRSGGYMPIGDTPRASTPDLSRFGYHKNAIAEQRWYGKGWGAEGATGRKKLARWRNAQRDTFVLAQAGELDLADIFPSRTDWQIVPIITSISSGQPSTQIVNIRNNGAIPGLSDRLVIEGPAQVDAKGATIETGSIKIPAKILDQFLLLREAQALAHVDAFTSRSRNKLREVLLLNHKVREAGGQKVADMIIDIWMDSDSDMKRHYS</sequence>
<keyword evidence="9" id="KW-0326">Glycosidase</keyword>
<dbReference type="EMBL" id="JAGQLH010000037">
    <property type="protein sequence ID" value="MCA9385694.1"/>
    <property type="molecule type" value="Genomic_DNA"/>
</dbReference>
<gene>
    <name evidence="14" type="ORF">KC717_03525</name>
</gene>
<keyword evidence="4 11" id="KW-0479">Metal-binding</keyword>
<dbReference type="GO" id="GO:0046872">
    <property type="term" value="F:metal ion binding"/>
    <property type="evidence" value="ECO:0007669"/>
    <property type="project" value="UniProtKB-KW"/>
</dbReference>
<evidence type="ECO:0000256" key="8">
    <source>
        <dbReference type="ARBA" id="ARBA00023277"/>
    </source>
</evidence>
<reference evidence="14" key="1">
    <citation type="submission" date="2020-04" db="EMBL/GenBank/DDBJ databases">
        <authorList>
            <person name="Zhang T."/>
        </authorList>
    </citation>
    <scope>NUCLEOTIDE SEQUENCE</scope>
    <source>
        <strain evidence="14">HKST-UBA11</strain>
    </source>
</reference>
<dbReference type="Pfam" id="PF11975">
    <property type="entry name" value="Glyco_hydro_4C"/>
    <property type="match status" value="1"/>
</dbReference>
<evidence type="ECO:0000256" key="6">
    <source>
        <dbReference type="ARBA" id="ARBA00023027"/>
    </source>
</evidence>
<comment type="caution">
    <text evidence="14">The sequence shown here is derived from an EMBL/GenBank/DDBJ whole genome shotgun (WGS) entry which is preliminary data.</text>
</comment>
<keyword evidence="11" id="KW-0170">Cobalt</keyword>
<evidence type="ECO:0000256" key="12">
    <source>
        <dbReference type="PIRSR" id="PIRSR601088-4"/>
    </source>
</evidence>
<comment type="cofactor">
    <cofactor evidence="2">
        <name>Mn(2+)</name>
        <dbReference type="ChEBI" id="CHEBI:29035"/>
    </cofactor>
</comment>
<evidence type="ECO:0000256" key="9">
    <source>
        <dbReference type="ARBA" id="ARBA00023295"/>
    </source>
</evidence>
<feature type="site" description="Increases basicity of active site Tyr" evidence="12">
    <location>
        <position position="109"/>
    </location>
</feature>
<feature type="binding site" evidence="11">
    <location>
        <position position="192"/>
    </location>
    <ligand>
        <name>Mn(2+)</name>
        <dbReference type="ChEBI" id="CHEBI:29035"/>
    </ligand>
</feature>
<protein>
    <recommendedName>
        <fullName evidence="13">Glycosyl hydrolase family 4 C-terminal domain-containing protein</fullName>
    </recommendedName>
</protein>
<reference evidence="14" key="2">
    <citation type="journal article" date="2021" name="Microbiome">
        <title>Successional dynamics and alternative stable states in a saline activated sludge microbial community over 9 years.</title>
        <authorList>
            <person name="Wang Y."/>
            <person name="Ye J."/>
            <person name="Ju F."/>
            <person name="Liu L."/>
            <person name="Boyd J.A."/>
            <person name="Deng Y."/>
            <person name="Parks D.H."/>
            <person name="Jiang X."/>
            <person name="Yin X."/>
            <person name="Woodcroft B.J."/>
            <person name="Tyson G.W."/>
            <person name="Hugenholtz P."/>
            <person name="Polz M.F."/>
            <person name="Zhang T."/>
        </authorList>
    </citation>
    <scope>NUCLEOTIDE SEQUENCE</scope>
    <source>
        <strain evidence="14">HKST-UBA11</strain>
    </source>
</reference>
<evidence type="ECO:0000256" key="11">
    <source>
        <dbReference type="PIRSR" id="PIRSR601088-3"/>
    </source>
</evidence>
<dbReference type="SUPFAM" id="SSF51735">
    <property type="entry name" value="NAD(P)-binding Rossmann-fold domains"/>
    <property type="match status" value="1"/>
</dbReference>
<dbReference type="PANTHER" id="PTHR32092">
    <property type="entry name" value="6-PHOSPHO-BETA-GLUCOSIDASE-RELATED"/>
    <property type="match status" value="1"/>
</dbReference>
<evidence type="ECO:0000256" key="5">
    <source>
        <dbReference type="ARBA" id="ARBA00022801"/>
    </source>
</evidence>
<dbReference type="Proteomes" id="UP000754563">
    <property type="component" value="Unassembled WGS sequence"/>
</dbReference>
<evidence type="ECO:0000256" key="3">
    <source>
        <dbReference type="ARBA" id="ARBA00010141"/>
    </source>
</evidence>
<dbReference type="GO" id="GO:0005975">
    <property type="term" value="P:carbohydrate metabolic process"/>
    <property type="evidence" value="ECO:0007669"/>
    <property type="project" value="InterPro"/>
</dbReference>
<keyword evidence="5" id="KW-0378">Hydrolase</keyword>
<keyword evidence="11" id="KW-0408">Iron</keyword>
<keyword evidence="6" id="KW-0520">NAD</keyword>
<evidence type="ECO:0000259" key="13">
    <source>
        <dbReference type="Pfam" id="PF11975"/>
    </source>
</evidence>
<evidence type="ECO:0000256" key="10">
    <source>
        <dbReference type="PIRSR" id="PIRSR601088-2"/>
    </source>
</evidence>
<dbReference type="InterPro" id="IPR036291">
    <property type="entry name" value="NAD(P)-bd_dom_sf"/>
</dbReference>
<dbReference type="InterPro" id="IPR022616">
    <property type="entry name" value="Glyco_hydro_4_C"/>
</dbReference>
<keyword evidence="8" id="KW-0119">Carbohydrate metabolism</keyword>
<dbReference type="AlphaFoldDB" id="A0A955L8Q2"/>
<evidence type="ECO:0000313" key="14">
    <source>
        <dbReference type="EMBL" id="MCA9385694.1"/>
    </source>
</evidence>
<dbReference type="InterPro" id="IPR015955">
    <property type="entry name" value="Lactate_DH/Glyco_Ohase_4_C"/>
</dbReference>
<evidence type="ECO:0000313" key="15">
    <source>
        <dbReference type="Proteomes" id="UP000754563"/>
    </source>
</evidence>
<dbReference type="SUPFAM" id="SSF56327">
    <property type="entry name" value="LDH C-terminal domain-like"/>
    <property type="match status" value="1"/>
</dbReference>
<keyword evidence="11" id="KW-0533">Nickel</keyword>
<name>A0A955L8Q2_9BACT</name>
<feature type="domain" description="Glycosyl hydrolase family 4 C-terminal" evidence="13">
    <location>
        <begin position="187"/>
        <end position="421"/>
    </location>
</feature>
<dbReference type="InterPro" id="IPR053715">
    <property type="entry name" value="GH4_Enzyme_sf"/>
</dbReference>
<comment type="cofactor">
    <cofactor evidence="1">
        <name>NAD(+)</name>
        <dbReference type="ChEBI" id="CHEBI:57540"/>
    </cofactor>
</comment>
<organism evidence="14 15">
    <name type="scientific">Candidatus Dojkabacteria bacterium</name>
    <dbReference type="NCBI Taxonomy" id="2099670"/>
    <lineage>
        <taxon>Bacteria</taxon>
        <taxon>Candidatus Dojkabacteria</taxon>
    </lineage>
</organism>
<dbReference type="GO" id="GO:0016616">
    <property type="term" value="F:oxidoreductase activity, acting on the CH-OH group of donors, NAD or NADP as acceptor"/>
    <property type="evidence" value="ECO:0007669"/>
    <property type="project" value="InterPro"/>
</dbReference>
<keyword evidence="7 11" id="KW-0464">Manganese</keyword>
<evidence type="ECO:0000256" key="4">
    <source>
        <dbReference type="ARBA" id="ARBA00022723"/>
    </source>
</evidence>
<proteinExistence type="inferred from homology"/>
<evidence type="ECO:0000256" key="2">
    <source>
        <dbReference type="ARBA" id="ARBA00001936"/>
    </source>
</evidence>
<comment type="similarity">
    <text evidence="3">Belongs to the glycosyl hydrolase 4 family.</text>
</comment>
<evidence type="ECO:0000256" key="7">
    <source>
        <dbReference type="ARBA" id="ARBA00023211"/>
    </source>
</evidence>
<feature type="binding site" evidence="10">
    <location>
        <position position="141"/>
    </location>
    <ligand>
        <name>substrate</name>
    </ligand>
</feature>
<dbReference type="PANTHER" id="PTHR32092:SF4">
    <property type="entry name" value="ALPHA-GLUCOSIDASE"/>
    <property type="match status" value="1"/>
</dbReference>
<dbReference type="GO" id="GO:0004553">
    <property type="term" value="F:hydrolase activity, hydrolyzing O-glycosyl compounds"/>
    <property type="evidence" value="ECO:0007669"/>
    <property type="project" value="InterPro"/>
</dbReference>
<dbReference type="InterPro" id="IPR001088">
    <property type="entry name" value="Glyco_hydro_4"/>
</dbReference>
<evidence type="ECO:0000256" key="1">
    <source>
        <dbReference type="ARBA" id="ARBA00001911"/>
    </source>
</evidence>